<keyword evidence="2" id="KW-0238">DNA-binding</keyword>
<dbReference type="Gene3D" id="1.10.10.10">
    <property type="entry name" value="Winged helix-like DNA-binding domain superfamily/Winged helix DNA-binding domain"/>
    <property type="match status" value="1"/>
</dbReference>
<dbReference type="AlphaFoldDB" id="A0A1J5QV86"/>
<dbReference type="InterPro" id="IPR011991">
    <property type="entry name" value="ArsR-like_HTH"/>
</dbReference>
<accession>A0A1J5QV86</accession>
<name>A0A1J5QV86_9ZZZZ</name>
<evidence type="ECO:0000256" key="1">
    <source>
        <dbReference type="ARBA" id="ARBA00023015"/>
    </source>
</evidence>
<feature type="domain" description="HTH arsR-type" evidence="4">
    <location>
        <begin position="4"/>
        <end position="99"/>
    </location>
</feature>
<dbReference type="SMART" id="SM00418">
    <property type="entry name" value="HTH_ARSR"/>
    <property type="match status" value="1"/>
</dbReference>
<dbReference type="GO" id="GO:0003677">
    <property type="term" value="F:DNA binding"/>
    <property type="evidence" value="ECO:0007669"/>
    <property type="project" value="UniProtKB-KW"/>
</dbReference>
<reference evidence="5" key="1">
    <citation type="submission" date="2016-10" db="EMBL/GenBank/DDBJ databases">
        <title>Sequence of Gallionella enrichment culture.</title>
        <authorList>
            <person name="Poehlein A."/>
            <person name="Muehling M."/>
            <person name="Daniel R."/>
        </authorList>
    </citation>
    <scope>NUCLEOTIDE SEQUENCE</scope>
</reference>
<sequence>MCFYAHMSKAANFFKLFADPTRYRILHLLTLNECCVCELVDAVQTPQYTVSRHLAGLRKGGWVVERRDGTWIYYRLAPEHAALIKAVLQTAQAHDLEAQLLTADADRLQTRLDMRTAGRCTLGYGIV</sequence>
<dbReference type="InterPro" id="IPR036390">
    <property type="entry name" value="WH_DNA-bd_sf"/>
</dbReference>
<protein>
    <submittedName>
        <fullName evidence="5">HTH-type transcriptional regulator KmtR</fullName>
    </submittedName>
</protein>
<dbReference type="PANTHER" id="PTHR43132:SF2">
    <property type="entry name" value="ARSENICAL RESISTANCE OPERON REPRESSOR ARSR-RELATED"/>
    <property type="match status" value="1"/>
</dbReference>
<dbReference type="EMBL" id="MLJW01000433">
    <property type="protein sequence ID" value="OIQ87218.1"/>
    <property type="molecule type" value="Genomic_DNA"/>
</dbReference>
<evidence type="ECO:0000256" key="3">
    <source>
        <dbReference type="ARBA" id="ARBA00023163"/>
    </source>
</evidence>
<dbReference type="Pfam" id="PF01022">
    <property type="entry name" value="HTH_5"/>
    <property type="match status" value="1"/>
</dbReference>
<proteinExistence type="predicted"/>
<organism evidence="5">
    <name type="scientific">mine drainage metagenome</name>
    <dbReference type="NCBI Taxonomy" id="410659"/>
    <lineage>
        <taxon>unclassified sequences</taxon>
        <taxon>metagenomes</taxon>
        <taxon>ecological metagenomes</taxon>
    </lineage>
</organism>
<dbReference type="SUPFAM" id="SSF46785">
    <property type="entry name" value="Winged helix' DNA-binding domain"/>
    <property type="match status" value="1"/>
</dbReference>
<dbReference type="CDD" id="cd00090">
    <property type="entry name" value="HTH_ARSR"/>
    <property type="match status" value="1"/>
</dbReference>
<dbReference type="PROSITE" id="PS50987">
    <property type="entry name" value="HTH_ARSR_2"/>
    <property type="match status" value="1"/>
</dbReference>
<dbReference type="InterPro" id="IPR001845">
    <property type="entry name" value="HTH_ArsR_DNA-bd_dom"/>
</dbReference>
<keyword evidence="3" id="KW-0804">Transcription</keyword>
<evidence type="ECO:0000313" key="5">
    <source>
        <dbReference type="EMBL" id="OIQ87218.1"/>
    </source>
</evidence>
<dbReference type="NCBIfam" id="NF033788">
    <property type="entry name" value="HTH_metalloreg"/>
    <property type="match status" value="1"/>
</dbReference>
<evidence type="ECO:0000259" key="4">
    <source>
        <dbReference type="PROSITE" id="PS50987"/>
    </source>
</evidence>
<gene>
    <name evidence="5" type="primary">kmtR_2</name>
    <name evidence="5" type="ORF">GALL_309060</name>
</gene>
<keyword evidence="1" id="KW-0805">Transcription regulation</keyword>
<dbReference type="InterPro" id="IPR051011">
    <property type="entry name" value="Metal_resp_trans_reg"/>
</dbReference>
<dbReference type="PRINTS" id="PR00778">
    <property type="entry name" value="HTHARSR"/>
</dbReference>
<dbReference type="InterPro" id="IPR036388">
    <property type="entry name" value="WH-like_DNA-bd_sf"/>
</dbReference>
<dbReference type="GO" id="GO:0003700">
    <property type="term" value="F:DNA-binding transcription factor activity"/>
    <property type="evidence" value="ECO:0007669"/>
    <property type="project" value="InterPro"/>
</dbReference>
<comment type="caution">
    <text evidence="5">The sequence shown here is derived from an EMBL/GenBank/DDBJ whole genome shotgun (WGS) entry which is preliminary data.</text>
</comment>
<evidence type="ECO:0000256" key="2">
    <source>
        <dbReference type="ARBA" id="ARBA00023125"/>
    </source>
</evidence>
<dbReference type="PANTHER" id="PTHR43132">
    <property type="entry name" value="ARSENICAL RESISTANCE OPERON REPRESSOR ARSR-RELATED"/>
    <property type="match status" value="1"/>
</dbReference>